<evidence type="ECO:0000313" key="1">
    <source>
        <dbReference type="EMBL" id="MEQ2294430.1"/>
    </source>
</evidence>
<dbReference type="EMBL" id="JAHRIP010037774">
    <property type="protein sequence ID" value="MEQ2294430.1"/>
    <property type="molecule type" value="Genomic_DNA"/>
</dbReference>
<accession>A0ABV0YKS4</accession>
<comment type="caution">
    <text evidence="1">The sequence shown here is derived from an EMBL/GenBank/DDBJ whole genome shotgun (WGS) entry which is preliminary data.</text>
</comment>
<gene>
    <name evidence="1" type="ORF">AMECASPLE_003769</name>
</gene>
<keyword evidence="2" id="KW-1185">Reference proteome</keyword>
<feature type="non-terminal residue" evidence="1">
    <location>
        <position position="108"/>
    </location>
</feature>
<reference evidence="1 2" key="1">
    <citation type="submission" date="2021-06" db="EMBL/GenBank/DDBJ databases">
        <authorList>
            <person name="Palmer J.M."/>
        </authorList>
    </citation>
    <scope>NUCLEOTIDE SEQUENCE [LARGE SCALE GENOMIC DNA]</scope>
    <source>
        <strain evidence="1 2">AS_MEX2019</strain>
        <tissue evidence="1">Muscle</tissue>
    </source>
</reference>
<evidence type="ECO:0000313" key="2">
    <source>
        <dbReference type="Proteomes" id="UP001469553"/>
    </source>
</evidence>
<dbReference type="Proteomes" id="UP001469553">
    <property type="component" value="Unassembled WGS sequence"/>
</dbReference>
<organism evidence="1 2">
    <name type="scientific">Ameca splendens</name>
    <dbReference type="NCBI Taxonomy" id="208324"/>
    <lineage>
        <taxon>Eukaryota</taxon>
        <taxon>Metazoa</taxon>
        <taxon>Chordata</taxon>
        <taxon>Craniata</taxon>
        <taxon>Vertebrata</taxon>
        <taxon>Euteleostomi</taxon>
        <taxon>Actinopterygii</taxon>
        <taxon>Neopterygii</taxon>
        <taxon>Teleostei</taxon>
        <taxon>Neoteleostei</taxon>
        <taxon>Acanthomorphata</taxon>
        <taxon>Ovalentaria</taxon>
        <taxon>Atherinomorphae</taxon>
        <taxon>Cyprinodontiformes</taxon>
        <taxon>Goodeidae</taxon>
        <taxon>Ameca</taxon>
    </lineage>
</organism>
<protein>
    <submittedName>
        <fullName evidence="1">Uncharacterized protein</fullName>
    </submittedName>
</protein>
<sequence>MTFPPQNLTAVMELEIQQQCPLFWCLNESPMKGKLVQSLSDSTDIHLGAGACCRTCDDIFGLLETFFSTLSVLRGNPLGRPDEGLYAAVLKVQLLFILNSTDSHLLPL</sequence>
<name>A0ABV0YKS4_9TELE</name>
<proteinExistence type="predicted"/>